<proteinExistence type="predicted"/>
<dbReference type="Proteomes" id="UP000218231">
    <property type="component" value="Unassembled WGS sequence"/>
</dbReference>
<accession>A0A2A2KRJ9</accession>
<dbReference type="AlphaFoldDB" id="A0A2A2KRJ9"/>
<dbReference type="EMBL" id="LIAE01007861">
    <property type="protein sequence ID" value="PAV76565.1"/>
    <property type="molecule type" value="Genomic_DNA"/>
</dbReference>
<reference evidence="2 3" key="1">
    <citation type="journal article" date="2017" name="Curr. Biol.">
        <title>Genome architecture and evolution of a unichromosomal asexual nematode.</title>
        <authorList>
            <person name="Fradin H."/>
            <person name="Zegar C."/>
            <person name="Gutwein M."/>
            <person name="Lucas J."/>
            <person name="Kovtun M."/>
            <person name="Corcoran D."/>
            <person name="Baugh L.R."/>
            <person name="Kiontke K."/>
            <person name="Gunsalus K."/>
            <person name="Fitch D.H."/>
            <person name="Piano F."/>
        </authorList>
    </citation>
    <scope>NUCLEOTIDE SEQUENCE [LARGE SCALE GENOMIC DNA]</scope>
    <source>
        <strain evidence="2">PF1309</strain>
    </source>
</reference>
<sequence>MFLSLVAGLLIAGAAAKPKLTPQANGNKTPFYRPDPPEWRSFASVAYFKNKLYYLGGYDPKTHQATNRTDLLMKKVVERYIDCQTMNGNGLKLERFQKDILPKLHH</sequence>
<evidence type="ECO:0000313" key="3">
    <source>
        <dbReference type="Proteomes" id="UP000218231"/>
    </source>
</evidence>
<feature type="signal peptide" evidence="1">
    <location>
        <begin position="1"/>
        <end position="16"/>
    </location>
</feature>
<comment type="caution">
    <text evidence="2">The sequence shown here is derived from an EMBL/GenBank/DDBJ whole genome shotgun (WGS) entry which is preliminary data.</text>
</comment>
<evidence type="ECO:0000313" key="2">
    <source>
        <dbReference type="EMBL" id="PAV76565.1"/>
    </source>
</evidence>
<dbReference type="OrthoDB" id="8251006at2759"/>
<dbReference type="SUPFAM" id="SSF117281">
    <property type="entry name" value="Kelch motif"/>
    <property type="match status" value="1"/>
</dbReference>
<dbReference type="STRING" id="2018661.A0A2A2KRJ9"/>
<feature type="chain" id="PRO_5012719752" evidence="1">
    <location>
        <begin position="17"/>
        <end position="106"/>
    </location>
</feature>
<evidence type="ECO:0000256" key="1">
    <source>
        <dbReference type="SAM" id="SignalP"/>
    </source>
</evidence>
<protein>
    <submittedName>
        <fullName evidence="2">Uncharacterized protein</fullName>
    </submittedName>
</protein>
<organism evidence="2 3">
    <name type="scientific">Diploscapter pachys</name>
    <dbReference type="NCBI Taxonomy" id="2018661"/>
    <lineage>
        <taxon>Eukaryota</taxon>
        <taxon>Metazoa</taxon>
        <taxon>Ecdysozoa</taxon>
        <taxon>Nematoda</taxon>
        <taxon>Chromadorea</taxon>
        <taxon>Rhabditida</taxon>
        <taxon>Rhabditina</taxon>
        <taxon>Rhabditomorpha</taxon>
        <taxon>Rhabditoidea</taxon>
        <taxon>Rhabditidae</taxon>
        <taxon>Diploscapter</taxon>
    </lineage>
</organism>
<name>A0A2A2KRJ9_9BILA</name>
<gene>
    <name evidence="2" type="ORF">WR25_19201</name>
</gene>
<dbReference type="InterPro" id="IPR015915">
    <property type="entry name" value="Kelch-typ_b-propeller"/>
</dbReference>
<keyword evidence="3" id="KW-1185">Reference proteome</keyword>
<keyword evidence="1" id="KW-0732">Signal</keyword>